<dbReference type="AlphaFoldDB" id="A0A7X9LER2"/>
<keyword evidence="1" id="KW-0812">Transmembrane</keyword>
<evidence type="ECO:0000259" key="2">
    <source>
        <dbReference type="Pfam" id="PF22820"/>
    </source>
</evidence>
<proteinExistence type="predicted"/>
<evidence type="ECO:0000313" key="4">
    <source>
        <dbReference type="Proteomes" id="UP000532121"/>
    </source>
</evidence>
<evidence type="ECO:0000256" key="1">
    <source>
        <dbReference type="SAM" id="Phobius"/>
    </source>
</evidence>
<feature type="domain" description="TcaA 4th" evidence="2">
    <location>
        <begin position="227"/>
        <end position="297"/>
    </location>
</feature>
<dbReference type="Proteomes" id="UP000532121">
    <property type="component" value="Unassembled WGS sequence"/>
</dbReference>
<dbReference type="Pfam" id="PF22820">
    <property type="entry name" value="TcaA_3rd_4th"/>
    <property type="match status" value="1"/>
</dbReference>
<name>A0A7X9LER2_STRRT</name>
<dbReference type="EMBL" id="JABASA010000022">
    <property type="protein sequence ID" value="NMD49800.1"/>
    <property type="molecule type" value="Genomic_DNA"/>
</dbReference>
<feature type="transmembrane region" description="Helical" evidence="1">
    <location>
        <begin position="41"/>
        <end position="59"/>
    </location>
</feature>
<protein>
    <recommendedName>
        <fullName evidence="2">TcaA 4th domain-containing protein</fullName>
    </recommendedName>
</protein>
<organism evidence="3 4">
    <name type="scientific">Streptococcus ratti</name>
    <dbReference type="NCBI Taxonomy" id="1341"/>
    <lineage>
        <taxon>Bacteria</taxon>
        <taxon>Bacillati</taxon>
        <taxon>Bacillota</taxon>
        <taxon>Bacilli</taxon>
        <taxon>Lactobacillales</taxon>
        <taxon>Streptococcaceae</taxon>
        <taxon>Streptococcus</taxon>
    </lineage>
</organism>
<keyword evidence="1" id="KW-0472">Membrane</keyword>
<reference evidence="3 4" key="1">
    <citation type="submission" date="2020-04" db="EMBL/GenBank/DDBJ databases">
        <title>MicrobeNet Type strains.</title>
        <authorList>
            <person name="Nicholson A.C."/>
        </authorList>
    </citation>
    <scope>NUCLEOTIDE SEQUENCE [LARGE SCALE GENOMIC DNA]</scope>
    <source>
        <strain evidence="3 4">DSM 22768</strain>
    </source>
</reference>
<gene>
    <name evidence="3" type="ORF">HHO37_09030</name>
</gene>
<comment type="caution">
    <text evidence="3">The sequence shown here is derived from an EMBL/GenBank/DDBJ whole genome shotgun (WGS) entry which is preliminary data.</text>
</comment>
<dbReference type="InterPro" id="IPR054530">
    <property type="entry name" value="TcaA_4th"/>
</dbReference>
<keyword evidence="1" id="KW-1133">Transmembrane helix</keyword>
<sequence>MENLKKKWQLVIQKLKKLLGPLFERMKKEGQKLLQRKPIRTLLVIIGVLLVIFGLWGSLHYSKTATLDRYIKARSAPGKTFENIKEYMVWDDTNELITNDEAQYTKFSRLKTKAAQRSLRQKLLAADASDTVYLKRVGRRFFFFSDYRLAMKPLKLKLKTNVANLDVLLNDKKVASSDSDHYQLTLEHLPVGDYRFTLNGLHNGKEVEFSKDYDGKHKTVDMTLAFKNFTVKSNLANGDLYFGKKKVSSLSNGEYAVSDYPVMGSKAVYVKKTFSDGEIKSKKQSLLDIADGSTVQLDVPDQLDDATAQNLLKSAFEKFSTYATSGQDPADLAALFEKGTANQFYSALKGSIKQKMVTDSRKPSSFAITSVTLSDLHQTGVKTYSLSYAATYDYYYDEATDSEKKTSGHLLQSFTGQIRVKRTAKGYTIIKSISGPTMVGEDNQVKSPTPLPEELIGTWETKEDDKTVTMTFSEDGTVTKKTDYKDDKKEDTTKTAKVEKTEKTSDGTYRYYYQSGDKAAFTVLDDIGADDQYTYGVKINGSSITTVYWETDDTSGAPKTGISLNKK</sequence>
<accession>A0A7X9LER2</accession>
<dbReference type="RefSeq" id="WP_193523926.1">
    <property type="nucleotide sequence ID" value="NZ_JABASA010000022.1"/>
</dbReference>
<evidence type="ECO:0000313" key="3">
    <source>
        <dbReference type="EMBL" id="NMD49800.1"/>
    </source>
</evidence>